<dbReference type="SMART" id="SM00450">
    <property type="entry name" value="RHOD"/>
    <property type="match status" value="1"/>
</dbReference>
<keyword evidence="9" id="KW-1185">Reference proteome</keyword>
<dbReference type="SMR" id="A2E7F4"/>
<dbReference type="InParanoid" id="A2E7F4"/>
<dbReference type="GO" id="GO:0000086">
    <property type="term" value="P:G2/M transition of mitotic cell cycle"/>
    <property type="evidence" value="ECO:0000318"/>
    <property type="project" value="GO_Central"/>
</dbReference>
<dbReference type="GO" id="GO:0010971">
    <property type="term" value="P:positive regulation of G2/M transition of mitotic cell cycle"/>
    <property type="evidence" value="ECO:0000318"/>
    <property type="project" value="GO_Central"/>
</dbReference>
<dbReference type="SUPFAM" id="SSF52821">
    <property type="entry name" value="Rhodanese/Cell cycle control phosphatase"/>
    <property type="match status" value="1"/>
</dbReference>
<accession>A2E7F4</accession>
<evidence type="ECO:0000313" key="9">
    <source>
        <dbReference type="Proteomes" id="UP000001542"/>
    </source>
</evidence>
<dbReference type="GO" id="GO:0051301">
    <property type="term" value="P:cell division"/>
    <property type="evidence" value="ECO:0007669"/>
    <property type="project" value="UniProtKB-KW"/>
</dbReference>
<evidence type="ECO:0000259" key="7">
    <source>
        <dbReference type="PROSITE" id="PS50206"/>
    </source>
</evidence>
<dbReference type="FunFam" id="3.40.250.10:FF:000071">
    <property type="entry name" value="Rodhanase family domain containing protein"/>
    <property type="match status" value="1"/>
</dbReference>
<evidence type="ECO:0000256" key="4">
    <source>
        <dbReference type="ARBA" id="ARBA00022801"/>
    </source>
</evidence>
<evidence type="ECO:0000256" key="5">
    <source>
        <dbReference type="ARBA" id="ARBA00022912"/>
    </source>
</evidence>
<dbReference type="EC" id="3.1.3.48" evidence="2"/>
<keyword evidence="3" id="KW-0132">Cell division</keyword>
<dbReference type="STRING" id="5722.A2E7F4"/>
<evidence type="ECO:0000256" key="3">
    <source>
        <dbReference type="ARBA" id="ARBA00022618"/>
    </source>
</evidence>
<dbReference type="OrthoDB" id="9999371at2759"/>
<gene>
    <name evidence="8" type="ORF">TVAG_418840</name>
</gene>
<evidence type="ECO:0000256" key="2">
    <source>
        <dbReference type="ARBA" id="ARBA00013064"/>
    </source>
</evidence>
<dbReference type="PANTHER" id="PTHR10828:SF17">
    <property type="entry name" value="PROTEIN-TYROSINE-PHOSPHATASE"/>
    <property type="match status" value="1"/>
</dbReference>
<dbReference type="RefSeq" id="XP_001323670.1">
    <property type="nucleotide sequence ID" value="XM_001323635.1"/>
</dbReference>
<dbReference type="PANTHER" id="PTHR10828">
    <property type="entry name" value="M-PHASE INDUCER PHOSPHATASE DUAL SPECIFICITY PHOSPHATASE CDC25"/>
    <property type="match status" value="1"/>
</dbReference>
<dbReference type="OMA" id="YISMNDP"/>
<dbReference type="GO" id="GO:0005737">
    <property type="term" value="C:cytoplasm"/>
    <property type="evidence" value="ECO:0000318"/>
    <property type="project" value="GO_Central"/>
</dbReference>
<dbReference type="GO" id="GO:0004725">
    <property type="term" value="F:protein tyrosine phosphatase activity"/>
    <property type="evidence" value="ECO:0000318"/>
    <property type="project" value="GO_Central"/>
</dbReference>
<dbReference type="PROSITE" id="PS50206">
    <property type="entry name" value="RHODANESE_3"/>
    <property type="match status" value="1"/>
</dbReference>
<dbReference type="EMBL" id="DS113319">
    <property type="protein sequence ID" value="EAY11447.1"/>
    <property type="molecule type" value="Genomic_DNA"/>
</dbReference>
<dbReference type="eggNOG" id="KOG3772">
    <property type="taxonomic scope" value="Eukaryota"/>
</dbReference>
<evidence type="ECO:0000256" key="6">
    <source>
        <dbReference type="ARBA" id="ARBA00023306"/>
    </source>
</evidence>
<feature type="domain" description="Rhodanese" evidence="7">
    <location>
        <begin position="49"/>
        <end position="164"/>
    </location>
</feature>
<evidence type="ECO:0000313" key="8">
    <source>
        <dbReference type="EMBL" id="EAY11447.1"/>
    </source>
</evidence>
<keyword evidence="4" id="KW-0378">Hydrolase</keyword>
<evidence type="ECO:0000256" key="1">
    <source>
        <dbReference type="ARBA" id="ARBA00011065"/>
    </source>
</evidence>
<sequence>MLATPHATILIEDIPLPMLDSFEDEVEELDTTTGIPFIKVQEMADLMKNGKELKIFDCRFPYEYKAGHIVGASNLGSIKEMEKFFNSYEKVVKSLEVKGKSINDLYILFHCEFSSVRGPSFAKIFREMDRMRNSLNYPALSFPNVFIIHGGFKEIYSERPDLCTGTYLTMHDDTYVQNGELSRMNRRYKEEISNFNRSKGGKRVRRLTSSQPIFHPFVAFCF</sequence>
<dbReference type="InterPro" id="IPR036873">
    <property type="entry name" value="Rhodanese-like_dom_sf"/>
</dbReference>
<keyword evidence="5" id="KW-0904">Protein phosphatase</keyword>
<name>A2E7F4_TRIV3</name>
<reference evidence="8" key="2">
    <citation type="journal article" date="2007" name="Science">
        <title>Draft genome sequence of the sexually transmitted pathogen Trichomonas vaginalis.</title>
        <authorList>
            <person name="Carlton J.M."/>
            <person name="Hirt R.P."/>
            <person name="Silva J.C."/>
            <person name="Delcher A.L."/>
            <person name="Schatz M."/>
            <person name="Zhao Q."/>
            <person name="Wortman J.R."/>
            <person name="Bidwell S.L."/>
            <person name="Alsmark U.C.M."/>
            <person name="Besteiro S."/>
            <person name="Sicheritz-Ponten T."/>
            <person name="Noel C.J."/>
            <person name="Dacks J.B."/>
            <person name="Foster P.G."/>
            <person name="Simillion C."/>
            <person name="Van de Peer Y."/>
            <person name="Miranda-Saavedra D."/>
            <person name="Barton G.J."/>
            <person name="Westrop G.D."/>
            <person name="Mueller S."/>
            <person name="Dessi D."/>
            <person name="Fiori P.L."/>
            <person name="Ren Q."/>
            <person name="Paulsen I."/>
            <person name="Zhang H."/>
            <person name="Bastida-Corcuera F.D."/>
            <person name="Simoes-Barbosa A."/>
            <person name="Brown M.T."/>
            <person name="Hayes R.D."/>
            <person name="Mukherjee M."/>
            <person name="Okumura C.Y."/>
            <person name="Schneider R."/>
            <person name="Smith A.J."/>
            <person name="Vanacova S."/>
            <person name="Villalvazo M."/>
            <person name="Haas B.J."/>
            <person name="Pertea M."/>
            <person name="Feldblyum T.V."/>
            <person name="Utterback T.R."/>
            <person name="Shu C.L."/>
            <person name="Osoegawa K."/>
            <person name="de Jong P.J."/>
            <person name="Hrdy I."/>
            <person name="Horvathova L."/>
            <person name="Zubacova Z."/>
            <person name="Dolezal P."/>
            <person name="Malik S.B."/>
            <person name="Logsdon J.M. Jr."/>
            <person name="Henze K."/>
            <person name="Gupta A."/>
            <person name="Wang C.C."/>
            <person name="Dunne R.L."/>
            <person name="Upcroft J.A."/>
            <person name="Upcroft P."/>
            <person name="White O."/>
            <person name="Salzberg S.L."/>
            <person name="Tang P."/>
            <person name="Chiu C.-H."/>
            <person name="Lee Y.-S."/>
            <person name="Embley T.M."/>
            <person name="Coombs G.H."/>
            <person name="Mottram J.C."/>
            <person name="Tachezy J."/>
            <person name="Fraser-Liggett C.M."/>
            <person name="Johnson P.J."/>
        </authorList>
    </citation>
    <scope>NUCLEOTIDE SEQUENCE [LARGE SCALE GENOMIC DNA]</scope>
    <source>
        <strain evidence="8">G3</strain>
    </source>
</reference>
<dbReference type="AlphaFoldDB" id="A2E7F4"/>
<dbReference type="Proteomes" id="UP000001542">
    <property type="component" value="Unassembled WGS sequence"/>
</dbReference>
<protein>
    <recommendedName>
        <fullName evidence="2">protein-tyrosine-phosphatase</fullName>
        <ecNumber evidence="2">3.1.3.48</ecNumber>
    </recommendedName>
</protein>
<organism evidence="8 9">
    <name type="scientific">Trichomonas vaginalis (strain ATCC PRA-98 / G3)</name>
    <dbReference type="NCBI Taxonomy" id="412133"/>
    <lineage>
        <taxon>Eukaryota</taxon>
        <taxon>Metamonada</taxon>
        <taxon>Parabasalia</taxon>
        <taxon>Trichomonadida</taxon>
        <taxon>Trichomonadidae</taxon>
        <taxon>Trichomonas</taxon>
    </lineage>
</organism>
<dbReference type="KEGG" id="tva:4769400"/>
<dbReference type="GO" id="GO:0110032">
    <property type="term" value="P:positive regulation of G2/MI transition of meiotic cell cycle"/>
    <property type="evidence" value="ECO:0000318"/>
    <property type="project" value="GO_Central"/>
</dbReference>
<dbReference type="InterPro" id="IPR001763">
    <property type="entry name" value="Rhodanese-like_dom"/>
</dbReference>
<proteinExistence type="inferred from homology"/>
<dbReference type="Gene3D" id="3.40.250.10">
    <property type="entry name" value="Rhodanese-like domain"/>
    <property type="match status" value="1"/>
</dbReference>
<reference evidence="8" key="1">
    <citation type="submission" date="2006-10" db="EMBL/GenBank/DDBJ databases">
        <authorList>
            <person name="Amadeo P."/>
            <person name="Zhao Q."/>
            <person name="Wortman J."/>
            <person name="Fraser-Liggett C."/>
            <person name="Carlton J."/>
        </authorList>
    </citation>
    <scope>NUCLEOTIDE SEQUENCE</scope>
    <source>
        <strain evidence="8">G3</strain>
    </source>
</reference>
<dbReference type="GO" id="GO:0005634">
    <property type="term" value="C:nucleus"/>
    <property type="evidence" value="ECO:0000318"/>
    <property type="project" value="GO_Central"/>
</dbReference>
<dbReference type="InterPro" id="IPR000751">
    <property type="entry name" value="MPI_Phosphatase"/>
</dbReference>
<comment type="similarity">
    <text evidence="1">Belongs to the MPI phosphatase family.</text>
</comment>
<dbReference type="Pfam" id="PF00581">
    <property type="entry name" value="Rhodanese"/>
    <property type="match status" value="1"/>
</dbReference>
<dbReference type="VEuPathDB" id="TrichDB:TVAG_418840"/>
<dbReference type="VEuPathDB" id="TrichDB:TVAGG3_0832130"/>
<dbReference type="PRINTS" id="PR00716">
    <property type="entry name" value="MPIPHPHTASE"/>
</dbReference>
<keyword evidence="6" id="KW-0131">Cell cycle</keyword>